<dbReference type="SUPFAM" id="SSF55797">
    <property type="entry name" value="PR-1-like"/>
    <property type="match status" value="1"/>
</dbReference>
<dbReference type="AlphaFoldDB" id="A0AAN8IBW0"/>
<accession>A0AAN8IBW0</accession>
<name>A0AAN8IBW0_TRICO</name>
<gene>
    <name evidence="2" type="ORF">GCK32_017014</name>
</gene>
<feature type="domain" description="SCP" evidence="1">
    <location>
        <begin position="89"/>
        <end position="210"/>
    </location>
</feature>
<protein>
    <recommendedName>
        <fullName evidence="1">SCP domain-containing protein</fullName>
    </recommendedName>
</protein>
<dbReference type="InterPro" id="IPR014044">
    <property type="entry name" value="CAP_dom"/>
</dbReference>
<sequence length="212" mass="23061">QNNANGCASDSDCEQALPFAKCNATTGLCSPTTTTDFIQLSTTTSAATSMSSISEAMAPTTSTTISVTKSSMPTITTAKSGSHGIITEKIRLKIINMHNYRRSRLAQGLIQNGRTGRMLPPGSNIFNMSYSMELEQAAQQYANTCPSKGSTSLTNMGENFASISSNTKTFHDCIYEAIKSFWSQIKIEPINPRVMFTERLMKRPSGPLKFTQ</sequence>
<feature type="non-terminal residue" evidence="2">
    <location>
        <position position="1"/>
    </location>
</feature>
<dbReference type="Proteomes" id="UP001331761">
    <property type="component" value="Unassembled WGS sequence"/>
</dbReference>
<evidence type="ECO:0000313" key="3">
    <source>
        <dbReference type="Proteomes" id="UP001331761"/>
    </source>
</evidence>
<dbReference type="Pfam" id="PF00188">
    <property type="entry name" value="CAP"/>
    <property type="match status" value="1"/>
</dbReference>
<comment type="caution">
    <text evidence="2">The sequence shown here is derived from an EMBL/GenBank/DDBJ whole genome shotgun (WGS) entry which is preliminary data.</text>
</comment>
<dbReference type="SMART" id="SM00198">
    <property type="entry name" value="SCP"/>
    <property type="match status" value="1"/>
</dbReference>
<organism evidence="2 3">
    <name type="scientific">Trichostrongylus colubriformis</name>
    <name type="common">Black scour worm</name>
    <dbReference type="NCBI Taxonomy" id="6319"/>
    <lineage>
        <taxon>Eukaryota</taxon>
        <taxon>Metazoa</taxon>
        <taxon>Ecdysozoa</taxon>
        <taxon>Nematoda</taxon>
        <taxon>Chromadorea</taxon>
        <taxon>Rhabditida</taxon>
        <taxon>Rhabditina</taxon>
        <taxon>Rhabditomorpha</taxon>
        <taxon>Strongyloidea</taxon>
        <taxon>Trichostrongylidae</taxon>
        <taxon>Trichostrongylus</taxon>
    </lineage>
</organism>
<feature type="non-terminal residue" evidence="2">
    <location>
        <position position="212"/>
    </location>
</feature>
<dbReference type="CDD" id="cd05380">
    <property type="entry name" value="CAP_euk"/>
    <property type="match status" value="1"/>
</dbReference>
<evidence type="ECO:0000313" key="2">
    <source>
        <dbReference type="EMBL" id="KAK5967306.1"/>
    </source>
</evidence>
<dbReference type="EMBL" id="WIXE01022632">
    <property type="protein sequence ID" value="KAK5967306.1"/>
    <property type="molecule type" value="Genomic_DNA"/>
</dbReference>
<dbReference type="InterPro" id="IPR035940">
    <property type="entry name" value="CAP_sf"/>
</dbReference>
<keyword evidence="3" id="KW-1185">Reference proteome</keyword>
<evidence type="ECO:0000259" key="1">
    <source>
        <dbReference type="SMART" id="SM00198"/>
    </source>
</evidence>
<dbReference type="Gene3D" id="3.40.33.10">
    <property type="entry name" value="CAP"/>
    <property type="match status" value="1"/>
</dbReference>
<proteinExistence type="predicted"/>
<reference evidence="2 3" key="1">
    <citation type="submission" date="2019-10" db="EMBL/GenBank/DDBJ databases">
        <title>Assembly and Annotation for the nematode Trichostrongylus colubriformis.</title>
        <authorList>
            <person name="Martin J."/>
        </authorList>
    </citation>
    <scope>NUCLEOTIDE SEQUENCE [LARGE SCALE GENOMIC DNA]</scope>
    <source>
        <strain evidence="2">G859</strain>
        <tissue evidence="2">Whole worm</tissue>
    </source>
</reference>